<feature type="domain" description="AAA+ ATPase" evidence="6">
    <location>
        <begin position="206"/>
        <end position="358"/>
    </location>
</feature>
<keyword evidence="7" id="KW-1185">Reference proteome</keyword>
<evidence type="ECO:0000256" key="1">
    <source>
        <dbReference type="ARBA" id="ARBA00007271"/>
    </source>
</evidence>
<evidence type="ECO:0000256" key="2">
    <source>
        <dbReference type="ARBA" id="ARBA00022741"/>
    </source>
</evidence>
<dbReference type="InterPro" id="IPR003960">
    <property type="entry name" value="ATPase_AAA_CS"/>
</dbReference>
<proteinExistence type="inferred from homology"/>
<organism evidence="7 8">
    <name type="scientific">Globodera rostochiensis</name>
    <name type="common">Golden nematode worm</name>
    <name type="synonym">Heterodera rostochiensis</name>
    <dbReference type="NCBI Taxonomy" id="31243"/>
    <lineage>
        <taxon>Eukaryota</taxon>
        <taxon>Metazoa</taxon>
        <taxon>Ecdysozoa</taxon>
        <taxon>Nematoda</taxon>
        <taxon>Chromadorea</taxon>
        <taxon>Rhabditida</taxon>
        <taxon>Tylenchina</taxon>
        <taxon>Tylenchomorpha</taxon>
        <taxon>Tylenchoidea</taxon>
        <taxon>Heteroderidae</taxon>
        <taxon>Heteroderinae</taxon>
        <taxon>Globodera</taxon>
    </lineage>
</organism>
<evidence type="ECO:0000256" key="4">
    <source>
        <dbReference type="ARBA" id="ARBA00023254"/>
    </source>
</evidence>
<dbReference type="SMART" id="SM00382">
    <property type="entry name" value="AAA"/>
    <property type="match status" value="1"/>
</dbReference>
<keyword evidence="3 5" id="KW-0067">ATP-binding</keyword>
<sequence>MADASNCSNGCASKLELTEQFAQKLIITFAENEQKRNLIIAEHAHEMLDVEIRLTKANCLLDAENCIESLPECIVRKSEGIRNCRPFFPKESESFPQMVDRLSISCSNVAEGLPLNCHLSLLKSARYHFYVVKKFGAMAEEISLDASNGDEGGTVGSHQWEMPSLEFENLWETLVFDEPIKNELLVYINSLLEISCAGADQSILPLNRLILLHGPPGTGKTTLCKALAQKLAIRTQKQYKRAVLVEVNSHSLFSKWFSESGKLVQKLFTRIEELAEQPNWLVFVLIDEVESLTMGRKAAFSGADPSDSVRVVNAVLTQLDKVKRFPNVFILCTSNLEQALDPAFVDRADLVRKIGNPAEAAIRLILETAIEELQRINLVGSSAIAADNSESEKLSQLASFCANSACSGRSLRKLPVLAYAAARSVSLKPPPIEFDSFLDAFEKIVKNSSSFQWIS</sequence>
<dbReference type="PROSITE" id="PS00674">
    <property type="entry name" value="AAA"/>
    <property type="match status" value="1"/>
</dbReference>
<dbReference type="GO" id="GO:0016887">
    <property type="term" value="F:ATP hydrolysis activity"/>
    <property type="evidence" value="ECO:0007669"/>
    <property type="project" value="InterPro"/>
</dbReference>
<dbReference type="FunFam" id="3.40.50.300:FF:001494">
    <property type="entry name" value="Pachytene checkpoint component Pch2"/>
    <property type="match status" value="1"/>
</dbReference>
<dbReference type="InterPro" id="IPR044539">
    <property type="entry name" value="Pch2-like"/>
</dbReference>
<dbReference type="Pfam" id="PF22107">
    <property type="entry name" value="Pch2_N"/>
    <property type="match status" value="1"/>
</dbReference>
<dbReference type="Proteomes" id="UP000887572">
    <property type="component" value="Unplaced"/>
</dbReference>
<dbReference type="GO" id="GO:0005524">
    <property type="term" value="F:ATP binding"/>
    <property type="evidence" value="ECO:0007669"/>
    <property type="project" value="UniProtKB-KW"/>
</dbReference>
<dbReference type="GO" id="GO:0007131">
    <property type="term" value="P:reciprocal meiotic recombination"/>
    <property type="evidence" value="ECO:0007669"/>
    <property type="project" value="TreeGrafter"/>
</dbReference>
<dbReference type="InterPro" id="IPR003959">
    <property type="entry name" value="ATPase_AAA_core"/>
</dbReference>
<dbReference type="Gene3D" id="3.40.50.300">
    <property type="entry name" value="P-loop containing nucleotide triphosphate hydrolases"/>
    <property type="match status" value="1"/>
</dbReference>
<accession>A0A914HRL3</accession>
<dbReference type="InterPro" id="IPR027417">
    <property type="entry name" value="P-loop_NTPase"/>
</dbReference>
<name>A0A914HRL3_GLORO</name>
<dbReference type="Pfam" id="PF00004">
    <property type="entry name" value="AAA"/>
    <property type="match status" value="1"/>
</dbReference>
<dbReference type="InterPro" id="IPR058249">
    <property type="entry name" value="Pch2_C"/>
</dbReference>
<keyword evidence="2 5" id="KW-0547">Nucleotide-binding</keyword>
<evidence type="ECO:0000256" key="3">
    <source>
        <dbReference type="ARBA" id="ARBA00022840"/>
    </source>
</evidence>
<dbReference type="SUPFAM" id="SSF52540">
    <property type="entry name" value="P-loop containing nucleoside triphosphate hydrolases"/>
    <property type="match status" value="1"/>
</dbReference>
<dbReference type="InterPro" id="IPR003593">
    <property type="entry name" value="AAA+_ATPase"/>
</dbReference>
<dbReference type="GO" id="GO:0051598">
    <property type="term" value="P:meiotic recombination checkpoint signaling"/>
    <property type="evidence" value="ECO:0007669"/>
    <property type="project" value="TreeGrafter"/>
</dbReference>
<evidence type="ECO:0000256" key="5">
    <source>
        <dbReference type="RuleBase" id="RU003651"/>
    </source>
</evidence>
<dbReference type="GO" id="GO:0005634">
    <property type="term" value="C:nucleus"/>
    <property type="evidence" value="ECO:0007669"/>
    <property type="project" value="TreeGrafter"/>
</dbReference>
<dbReference type="PRINTS" id="PR00300">
    <property type="entry name" value="CLPPROTEASEA"/>
</dbReference>
<dbReference type="PANTHER" id="PTHR45991:SF1">
    <property type="entry name" value="PACHYTENE CHECKPOINT PROTEIN 2 HOMOLOG"/>
    <property type="match status" value="1"/>
</dbReference>
<dbReference type="AlphaFoldDB" id="A0A914HRL3"/>
<evidence type="ECO:0000259" key="6">
    <source>
        <dbReference type="SMART" id="SM00382"/>
    </source>
</evidence>
<evidence type="ECO:0000313" key="7">
    <source>
        <dbReference type="Proteomes" id="UP000887572"/>
    </source>
</evidence>
<dbReference type="InterPro" id="IPR001270">
    <property type="entry name" value="ClpA/B"/>
</dbReference>
<dbReference type="PANTHER" id="PTHR45991">
    <property type="entry name" value="PACHYTENE CHECKPOINT PROTEIN 2"/>
    <property type="match status" value="1"/>
</dbReference>
<dbReference type="WBParaSite" id="Gr19_v10_g401.t1">
    <property type="protein sequence ID" value="Gr19_v10_g401.t1"/>
    <property type="gene ID" value="Gr19_v10_g401"/>
</dbReference>
<evidence type="ECO:0000313" key="8">
    <source>
        <dbReference type="WBParaSite" id="Gr19_v10_g401.t1"/>
    </source>
</evidence>
<dbReference type="GO" id="GO:0005694">
    <property type="term" value="C:chromosome"/>
    <property type="evidence" value="ECO:0007669"/>
    <property type="project" value="TreeGrafter"/>
</dbReference>
<reference evidence="8" key="1">
    <citation type="submission" date="2022-11" db="UniProtKB">
        <authorList>
            <consortium name="WormBaseParasite"/>
        </authorList>
    </citation>
    <scope>IDENTIFICATION</scope>
</reference>
<protein>
    <submittedName>
        <fullName evidence="8">AAA+ ATPase domain-containing protein</fullName>
    </submittedName>
</protein>
<comment type="similarity">
    <text evidence="1">Belongs to the AAA ATPase family. PCH2 subfamily.</text>
</comment>
<dbReference type="InterPro" id="IPR054330">
    <property type="entry name" value="Pch2-like_N"/>
</dbReference>
<keyword evidence="4" id="KW-0469">Meiosis</keyword>
<dbReference type="Pfam" id="PF23242">
    <property type="entry name" value="AAA_lid_TRIP13_C"/>
    <property type="match status" value="1"/>
</dbReference>